<dbReference type="Gene3D" id="2.60.120.10">
    <property type="entry name" value="Jelly Rolls"/>
    <property type="match status" value="1"/>
</dbReference>
<evidence type="ECO:0000313" key="4">
    <source>
        <dbReference type="Proteomes" id="UP000001062"/>
    </source>
</evidence>
<dbReference type="SMART" id="SM00342">
    <property type="entry name" value="HTH_ARAC"/>
    <property type="match status" value="1"/>
</dbReference>
<protein>
    <submittedName>
        <fullName evidence="3">Helix-turn-helix domain-containing protein AraC type</fullName>
    </submittedName>
</protein>
<sequence>MERSKLETLCYSGTGDPHAHHHTQIVIPFSGSLELEVNGRQSIIEKGSAALISQTQKHHHYAQKQNECIVVNNIPSWDSEAEVQSSFINLTSETLQLLPFLKHLSSHSSVEEHKLETSLALLGLLLPLPKTKLTRSAQLFKKAESILSNTPNIKIKALAEQLHISHSALHSLFIKHANTTPKQFQQSRLADKIEQLLISDPHQTLDELAFTLNLPDPTSLARIYKRVRNTSPKSQSTFK</sequence>
<dbReference type="HOGENOM" id="CLU_000445_88_15_6"/>
<dbReference type="PATRIC" id="fig|717774.3.peg.2561"/>
<dbReference type="InterPro" id="IPR011051">
    <property type="entry name" value="RmlC_Cupin_sf"/>
</dbReference>
<proteinExistence type="predicted"/>
<accession>F2JVS4</accession>
<name>F2JVS4_MARM1</name>
<dbReference type="KEGG" id="mme:Marme_2478"/>
<dbReference type="Gene3D" id="1.10.10.60">
    <property type="entry name" value="Homeodomain-like"/>
    <property type="match status" value="1"/>
</dbReference>
<reference evidence="3 4" key="1">
    <citation type="journal article" date="2012" name="Stand. Genomic Sci.">
        <title>Complete genome sequence of the melanogenic marine bacterium Marinomonas mediterranea type strain (MMB-1(T)).</title>
        <authorList>
            <person name="Lucas-Elio P."/>
            <person name="Goodwin L."/>
            <person name="Woyke T."/>
            <person name="Pitluck S."/>
            <person name="Nolan M."/>
            <person name="Kyrpides N.C."/>
            <person name="Detter J.C."/>
            <person name="Copeland A."/>
            <person name="Teshima H."/>
            <person name="Bruce D."/>
            <person name="Detter C."/>
            <person name="Tapia R."/>
            <person name="Han S."/>
            <person name="Land M.L."/>
            <person name="Ivanova N."/>
            <person name="Mikhailova N."/>
            <person name="Johnston A.W."/>
            <person name="Sanchez-Amat A."/>
        </authorList>
    </citation>
    <scope>NUCLEOTIDE SEQUENCE [LARGE SCALE GENOMIC DNA]</scope>
    <source>
        <strain evidence="4">ATCC 700492 / JCM 21426 / NBRC 103028 / MMB-1</strain>
    </source>
</reference>
<dbReference type="InterPro" id="IPR013096">
    <property type="entry name" value="Cupin_2"/>
</dbReference>
<dbReference type="Proteomes" id="UP000001062">
    <property type="component" value="Chromosome"/>
</dbReference>
<dbReference type="EMBL" id="CP002583">
    <property type="protein sequence ID" value="ADZ91710.1"/>
    <property type="molecule type" value="Genomic_DNA"/>
</dbReference>
<dbReference type="OrthoDB" id="5740883at2"/>
<dbReference type="eggNOG" id="COG2169">
    <property type="taxonomic scope" value="Bacteria"/>
</dbReference>
<dbReference type="InterPro" id="IPR014710">
    <property type="entry name" value="RmlC-like_jellyroll"/>
</dbReference>
<dbReference type="PROSITE" id="PS01124">
    <property type="entry name" value="HTH_ARAC_FAMILY_2"/>
    <property type="match status" value="1"/>
</dbReference>
<dbReference type="GO" id="GO:0003700">
    <property type="term" value="F:DNA-binding transcription factor activity"/>
    <property type="evidence" value="ECO:0007669"/>
    <property type="project" value="InterPro"/>
</dbReference>
<feature type="domain" description="HTH araC/xylS-type" evidence="2">
    <location>
        <begin position="137"/>
        <end position="238"/>
    </location>
</feature>
<keyword evidence="1" id="KW-0238">DNA-binding</keyword>
<evidence type="ECO:0000313" key="3">
    <source>
        <dbReference type="EMBL" id="ADZ91710.1"/>
    </source>
</evidence>
<dbReference type="AlphaFoldDB" id="F2JVS4"/>
<dbReference type="STRING" id="717774.Marme_2478"/>
<dbReference type="GO" id="GO:0043565">
    <property type="term" value="F:sequence-specific DNA binding"/>
    <property type="evidence" value="ECO:0007669"/>
    <property type="project" value="InterPro"/>
</dbReference>
<dbReference type="PANTHER" id="PTHR43280:SF2">
    <property type="entry name" value="HTH-TYPE TRANSCRIPTIONAL REGULATOR EXSA"/>
    <property type="match status" value="1"/>
</dbReference>
<dbReference type="SUPFAM" id="SSF51182">
    <property type="entry name" value="RmlC-like cupins"/>
    <property type="match status" value="1"/>
</dbReference>
<dbReference type="Pfam" id="PF12833">
    <property type="entry name" value="HTH_18"/>
    <property type="match status" value="1"/>
</dbReference>
<dbReference type="PANTHER" id="PTHR43280">
    <property type="entry name" value="ARAC-FAMILY TRANSCRIPTIONAL REGULATOR"/>
    <property type="match status" value="1"/>
</dbReference>
<evidence type="ECO:0000259" key="2">
    <source>
        <dbReference type="PROSITE" id="PS01124"/>
    </source>
</evidence>
<dbReference type="Pfam" id="PF07883">
    <property type="entry name" value="Cupin_2"/>
    <property type="match status" value="1"/>
</dbReference>
<organism evidence="3 4">
    <name type="scientific">Marinomonas mediterranea (strain ATCC 700492 / JCM 21426 / NBRC 103028 / MMB-1)</name>
    <dbReference type="NCBI Taxonomy" id="717774"/>
    <lineage>
        <taxon>Bacteria</taxon>
        <taxon>Pseudomonadati</taxon>
        <taxon>Pseudomonadota</taxon>
        <taxon>Gammaproteobacteria</taxon>
        <taxon>Oceanospirillales</taxon>
        <taxon>Oceanospirillaceae</taxon>
        <taxon>Marinomonas</taxon>
    </lineage>
</organism>
<dbReference type="InterPro" id="IPR018060">
    <property type="entry name" value="HTH_AraC"/>
</dbReference>
<gene>
    <name evidence="3" type="ordered locus">Marme_2478</name>
</gene>
<evidence type="ECO:0000256" key="1">
    <source>
        <dbReference type="ARBA" id="ARBA00023125"/>
    </source>
</evidence>
<dbReference type="RefSeq" id="WP_013661614.1">
    <property type="nucleotide sequence ID" value="NC_015276.1"/>
</dbReference>
<keyword evidence="4" id="KW-1185">Reference proteome</keyword>